<dbReference type="InterPro" id="IPR029026">
    <property type="entry name" value="tRNA_m1G_MTases_N"/>
</dbReference>
<keyword evidence="5 10" id="KW-0489">Methyltransferase</keyword>
<dbReference type="InterPro" id="IPR046886">
    <property type="entry name" value="RsmE_MTase_dom"/>
</dbReference>
<evidence type="ECO:0000313" key="14">
    <source>
        <dbReference type="Proteomes" id="UP001204772"/>
    </source>
</evidence>
<evidence type="ECO:0000256" key="2">
    <source>
        <dbReference type="ARBA" id="ARBA00005528"/>
    </source>
</evidence>
<evidence type="ECO:0000259" key="11">
    <source>
        <dbReference type="Pfam" id="PF04452"/>
    </source>
</evidence>
<comment type="function">
    <text evidence="8 10">Specifically methylates the N3 position of the uracil ring of uridine 1498 (m3U1498) in 16S rRNA. Acts on the fully assembled 30S ribosomal subunit.</text>
</comment>
<dbReference type="InterPro" id="IPR046887">
    <property type="entry name" value="RsmE_PUA-like"/>
</dbReference>
<dbReference type="NCBIfam" id="TIGR00046">
    <property type="entry name" value="RsmE family RNA methyltransferase"/>
    <property type="match status" value="1"/>
</dbReference>
<evidence type="ECO:0000256" key="1">
    <source>
        <dbReference type="ARBA" id="ARBA00004496"/>
    </source>
</evidence>
<dbReference type="Gene3D" id="3.40.1280.10">
    <property type="match status" value="1"/>
</dbReference>
<dbReference type="NCBIfam" id="NF008702">
    <property type="entry name" value="PRK11713.6-1"/>
    <property type="match status" value="1"/>
</dbReference>
<sequence>MHLFYQPNFSELSALIDDEAFHAAKVLRLREGEAVRVTDGQGSWFDAVVQSSTPKRCDLKVVQQTVQVPRPFRIEIALAPTKNMDRIEWFVEKATEIGIDTVSFFYTKHSERRNMKLERLHKIAVSAMKQSLQAFLPEIKEVGDFGKYIPTVNITQKFIAHLPEDKIPAHLLKKASPEQHYTVVIGPEGDFTEAEIQLTQQHGFEMVTLGNTRLRTETAALVACQTLHLVNIISQP</sequence>
<evidence type="ECO:0000256" key="7">
    <source>
        <dbReference type="ARBA" id="ARBA00022691"/>
    </source>
</evidence>
<dbReference type="PIRSF" id="PIRSF015601">
    <property type="entry name" value="MTase_slr0722"/>
    <property type="match status" value="1"/>
</dbReference>
<dbReference type="Pfam" id="PF20260">
    <property type="entry name" value="PUA_4"/>
    <property type="match status" value="1"/>
</dbReference>
<dbReference type="Pfam" id="PF04452">
    <property type="entry name" value="Methyltrans_RNA"/>
    <property type="match status" value="1"/>
</dbReference>
<evidence type="ECO:0000313" key="13">
    <source>
        <dbReference type="EMBL" id="MCP1382457.1"/>
    </source>
</evidence>
<keyword evidence="14" id="KW-1185">Reference proteome</keyword>
<dbReference type="InterPro" id="IPR015947">
    <property type="entry name" value="PUA-like_sf"/>
</dbReference>
<comment type="similarity">
    <text evidence="2 10">Belongs to the RNA methyltransferase RsmE family.</text>
</comment>
<comment type="catalytic activity">
    <reaction evidence="9 10">
        <text>uridine(1498) in 16S rRNA + S-adenosyl-L-methionine = N(3)-methyluridine(1498) in 16S rRNA + S-adenosyl-L-homocysteine + H(+)</text>
        <dbReference type="Rhea" id="RHEA:42920"/>
        <dbReference type="Rhea" id="RHEA-COMP:10283"/>
        <dbReference type="Rhea" id="RHEA-COMP:10284"/>
        <dbReference type="ChEBI" id="CHEBI:15378"/>
        <dbReference type="ChEBI" id="CHEBI:57856"/>
        <dbReference type="ChEBI" id="CHEBI:59789"/>
        <dbReference type="ChEBI" id="CHEBI:65315"/>
        <dbReference type="ChEBI" id="CHEBI:74502"/>
        <dbReference type="EC" id="2.1.1.193"/>
    </reaction>
</comment>
<dbReference type="Gene3D" id="2.40.240.20">
    <property type="entry name" value="Hypothetical PUA domain-like, domain 1"/>
    <property type="match status" value="1"/>
</dbReference>
<evidence type="ECO:0000256" key="5">
    <source>
        <dbReference type="ARBA" id="ARBA00022603"/>
    </source>
</evidence>
<dbReference type="CDD" id="cd18084">
    <property type="entry name" value="RsmE-like"/>
    <property type="match status" value="1"/>
</dbReference>
<evidence type="ECO:0000256" key="8">
    <source>
        <dbReference type="ARBA" id="ARBA00025699"/>
    </source>
</evidence>
<dbReference type="EC" id="2.1.1.193" evidence="10"/>
<name>A0ABT1FPP9_9BACT</name>
<dbReference type="PANTHER" id="PTHR30027:SF3">
    <property type="entry name" value="16S RRNA (URACIL(1498)-N(3))-METHYLTRANSFERASE"/>
    <property type="match status" value="1"/>
</dbReference>
<evidence type="ECO:0000256" key="10">
    <source>
        <dbReference type="PIRNR" id="PIRNR015601"/>
    </source>
</evidence>
<comment type="caution">
    <text evidence="13">The sequence shown here is derived from an EMBL/GenBank/DDBJ whole genome shotgun (WGS) entry which is preliminary data.</text>
</comment>
<dbReference type="GO" id="GO:0008168">
    <property type="term" value="F:methyltransferase activity"/>
    <property type="evidence" value="ECO:0007669"/>
    <property type="project" value="UniProtKB-KW"/>
</dbReference>
<keyword evidence="6 10" id="KW-0808">Transferase</keyword>
<keyword evidence="4 10" id="KW-0698">rRNA processing</keyword>
<evidence type="ECO:0000256" key="9">
    <source>
        <dbReference type="ARBA" id="ARBA00047944"/>
    </source>
</evidence>
<dbReference type="EMBL" id="JAMZEL010000002">
    <property type="protein sequence ID" value="MCP1382457.1"/>
    <property type="molecule type" value="Genomic_DNA"/>
</dbReference>
<evidence type="ECO:0000256" key="6">
    <source>
        <dbReference type="ARBA" id="ARBA00022679"/>
    </source>
</evidence>
<accession>A0ABT1FPP9</accession>
<protein>
    <recommendedName>
        <fullName evidence="10">Ribosomal RNA small subunit methyltransferase E</fullName>
        <ecNumber evidence="10">2.1.1.193</ecNumber>
    </recommendedName>
</protein>
<dbReference type="InterPro" id="IPR006700">
    <property type="entry name" value="RsmE"/>
</dbReference>
<keyword evidence="3 10" id="KW-0963">Cytoplasm</keyword>
<feature type="domain" description="Ribosomal RNA small subunit methyltransferase E PUA-like" evidence="12">
    <location>
        <begin position="16"/>
        <end position="61"/>
    </location>
</feature>
<reference evidence="13 14" key="1">
    <citation type="submission" date="2022-06" db="EMBL/GenBank/DDBJ databases">
        <title>Runella sp. S5 genome sequencing.</title>
        <authorList>
            <person name="Park S."/>
        </authorList>
    </citation>
    <scope>NUCLEOTIDE SEQUENCE [LARGE SCALE GENOMIC DNA]</scope>
    <source>
        <strain evidence="13 14">S5</strain>
    </source>
</reference>
<feature type="domain" description="Ribosomal RNA small subunit methyltransferase E methyltransferase" evidence="11">
    <location>
        <begin position="70"/>
        <end position="227"/>
    </location>
</feature>
<dbReference type="SUPFAM" id="SSF75217">
    <property type="entry name" value="alpha/beta knot"/>
    <property type="match status" value="1"/>
</dbReference>
<dbReference type="RefSeq" id="WP_253526694.1">
    <property type="nucleotide sequence ID" value="NZ_JAMZEL010000002.1"/>
</dbReference>
<dbReference type="InterPro" id="IPR029028">
    <property type="entry name" value="Alpha/beta_knot_MTases"/>
</dbReference>
<evidence type="ECO:0000256" key="4">
    <source>
        <dbReference type="ARBA" id="ARBA00022552"/>
    </source>
</evidence>
<evidence type="ECO:0000256" key="3">
    <source>
        <dbReference type="ARBA" id="ARBA00022490"/>
    </source>
</evidence>
<proteinExistence type="inferred from homology"/>
<evidence type="ECO:0000259" key="12">
    <source>
        <dbReference type="Pfam" id="PF20260"/>
    </source>
</evidence>
<dbReference type="PANTHER" id="PTHR30027">
    <property type="entry name" value="RIBOSOMAL RNA SMALL SUBUNIT METHYLTRANSFERASE E"/>
    <property type="match status" value="1"/>
</dbReference>
<comment type="subcellular location">
    <subcellularLocation>
        <location evidence="1 10">Cytoplasm</location>
    </subcellularLocation>
</comment>
<dbReference type="Proteomes" id="UP001204772">
    <property type="component" value="Unassembled WGS sequence"/>
</dbReference>
<gene>
    <name evidence="13" type="ORF">NCI00_08485</name>
</gene>
<dbReference type="SUPFAM" id="SSF88697">
    <property type="entry name" value="PUA domain-like"/>
    <property type="match status" value="1"/>
</dbReference>
<organism evidence="13 14">
    <name type="scientific">Runella salmonicolor</name>
    <dbReference type="NCBI Taxonomy" id="2950278"/>
    <lineage>
        <taxon>Bacteria</taxon>
        <taxon>Pseudomonadati</taxon>
        <taxon>Bacteroidota</taxon>
        <taxon>Cytophagia</taxon>
        <taxon>Cytophagales</taxon>
        <taxon>Spirosomataceae</taxon>
        <taxon>Runella</taxon>
    </lineage>
</organism>
<dbReference type="GO" id="GO:0032259">
    <property type="term" value="P:methylation"/>
    <property type="evidence" value="ECO:0007669"/>
    <property type="project" value="UniProtKB-KW"/>
</dbReference>
<keyword evidence="7 10" id="KW-0949">S-adenosyl-L-methionine</keyword>